<evidence type="ECO:0000256" key="9">
    <source>
        <dbReference type="ARBA" id="ARBA00023139"/>
    </source>
</evidence>
<comment type="similarity">
    <text evidence="2 13">Belongs to the LolB family.</text>
</comment>
<evidence type="ECO:0000313" key="15">
    <source>
        <dbReference type="EMBL" id="AKQ33189.1"/>
    </source>
</evidence>
<evidence type="ECO:0000256" key="10">
    <source>
        <dbReference type="ARBA" id="ARBA00023186"/>
    </source>
</evidence>
<evidence type="ECO:0000256" key="4">
    <source>
        <dbReference type="ARBA" id="ARBA00016202"/>
    </source>
</evidence>
<keyword evidence="8 13" id="KW-0472">Membrane</keyword>
<keyword evidence="6 13" id="KW-0732">Signal</keyword>
<dbReference type="Gene3D" id="2.50.20.10">
    <property type="entry name" value="Lipoprotein localisation LolA/LolB/LppX"/>
    <property type="match status" value="1"/>
</dbReference>
<protein>
    <recommendedName>
        <fullName evidence="4 13">Outer-membrane lipoprotein LolB</fullName>
    </recommendedName>
</protein>
<dbReference type="PROSITE" id="PS51257">
    <property type="entry name" value="PROKAR_LIPOPROTEIN"/>
    <property type="match status" value="1"/>
</dbReference>
<evidence type="ECO:0000256" key="14">
    <source>
        <dbReference type="SAM" id="SignalP"/>
    </source>
</evidence>
<proteinExistence type="inferred from homology"/>
<dbReference type="InterPro" id="IPR004565">
    <property type="entry name" value="OM_lipoprot_LolB"/>
</dbReference>
<dbReference type="SUPFAM" id="SSF89392">
    <property type="entry name" value="Prokaryotic lipoproteins and lipoprotein localization factors"/>
    <property type="match status" value="1"/>
</dbReference>
<keyword evidence="9 13" id="KW-0564">Palmitate</keyword>
<dbReference type="CDD" id="cd16326">
    <property type="entry name" value="LolB"/>
    <property type="match status" value="1"/>
</dbReference>
<evidence type="ECO:0000256" key="8">
    <source>
        <dbReference type="ARBA" id="ARBA00023136"/>
    </source>
</evidence>
<dbReference type="HAMAP" id="MF_00233">
    <property type="entry name" value="LolB"/>
    <property type="match status" value="1"/>
</dbReference>
<evidence type="ECO:0000256" key="12">
    <source>
        <dbReference type="ARBA" id="ARBA00023288"/>
    </source>
</evidence>
<gene>
    <name evidence="13 15" type="primary">lolB</name>
    <name evidence="15" type="ORF">CleRT_01210</name>
</gene>
<sequence length="200" mass="23039">MKNYSRLILLSTLAATAGCTPTLRLPTQPTVTYQAQSWQKHYHALSQFSLWNIDGAFSIKEPGRTIIAEYEWQQKGTNYHIRIHSTLGIYSVEISGRPGMVMLWRSSQEHYTTCTPEQLLQQQLGWQLPVSNLYYWVRGIPAPGIYHGNFDSYGHLTVLQQKGWSIRFSRYSTIDSIVPYTLILNKGPFTIKIIIKSWQL</sequence>
<keyword evidence="11 13" id="KW-0998">Cell outer membrane</keyword>
<comment type="function">
    <text evidence="13">Plays a critical role in the incorporation of lipoproteins in the outer membrane after they are released by the LolA protein.</text>
</comment>
<evidence type="ECO:0000256" key="13">
    <source>
        <dbReference type="HAMAP-Rule" id="MF_00233"/>
    </source>
</evidence>
<dbReference type="InterPro" id="IPR029046">
    <property type="entry name" value="LolA/LolB/LppX"/>
</dbReference>
<evidence type="ECO:0000313" key="16">
    <source>
        <dbReference type="Proteomes" id="UP000063965"/>
    </source>
</evidence>
<dbReference type="EMBL" id="CP011126">
    <property type="protein sequence ID" value="AKQ33189.1"/>
    <property type="molecule type" value="Genomic_DNA"/>
</dbReference>
<evidence type="ECO:0000256" key="1">
    <source>
        <dbReference type="ARBA" id="ARBA00004459"/>
    </source>
</evidence>
<name>A0ABM5UTE0_9COXI</name>
<evidence type="ECO:0000256" key="11">
    <source>
        <dbReference type="ARBA" id="ARBA00023237"/>
    </source>
</evidence>
<comment type="subcellular location">
    <subcellularLocation>
        <location evidence="1 13">Cell outer membrane</location>
        <topology evidence="1 13">Lipid-anchor</topology>
    </subcellularLocation>
</comment>
<keyword evidence="12 13" id="KW-0449">Lipoprotein</keyword>
<feature type="chain" id="PRO_5045821923" description="Outer-membrane lipoprotein LolB" evidence="14">
    <location>
        <begin position="18"/>
        <end position="200"/>
    </location>
</feature>
<keyword evidence="7 13" id="KW-0653">Protein transport</keyword>
<dbReference type="Pfam" id="PF03550">
    <property type="entry name" value="LolB"/>
    <property type="match status" value="1"/>
</dbReference>
<accession>A0ABM5UTE0</accession>
<comment type="subunit">
    <text evidence="3 13">Monomer.</text>
</comment>
<evidence type="ECO:0000256" key="7">
    <source>
        <dbReference type="ARBA" id="ARBA00022927"/>
    </source>
</evidence>
<keyword evidence="10 13" id="KW-0143">Chaperone</keyword>
<dbReference type="NCBIfam" id="TIGR00548">
    <property type="entry name" value="lolB"/>
    <property type="match status" value="1"/>
</dbReference>
<evidence type="ECO:0000256" key="3">
    <source>
        <dbReference type="ARBA" id="ARBA00011245"/>
    </source>
</evidence>
<keyword evidence="16" id="KW-1185">Reference proteome</keyword>
<evidence type="ECO:0000256" key="5">
    <source>
        <dbReference type="ARBA" id="ARBA00022448"/>
    </source>
</evidence>
<keyword evidence="5 13" id="KW-0813">Transport</keyword>
<feature type="signal peptide" evidence="14">
    <location>
        <begin position="1"/>
        <end position="17"/>
    </location>
</feature>
<evidence type="ECO:0000256" key="2">
    <source>
        <dbReference type="ARBA" id="ARBA00009696"/>
    </source>
</evidence>
<organism evidence="15 16">
    <name type="scientific">Candidatus Coxiella mudrowiae</name>
    <dbReference type="NCBI Taxonomy" id="2054173"/>
    <lineage>
        <taxon>Bacteria</taxon>
        <taxon>Pseudomonadati</taxon>
        <taxon>Pseudomonadota</taxon>
        <taxon>Gammaproteobacteria</taxon>
        <taxon>Legionellales</taxon>
        <taxon>Coxiellaceae</taxon>
        <taxon>Coxiella</taxon>
    </lineage>
</organism>
<evidence type="ECO:0000256" key="6">
    <source>
        <dbReference type="ARBA" id="ARBA00022729"/>
    </source>
</evidence>
<reference evidence="15 16" key="1">
    <citation type="journal article" date="2015" name="Genome Biol. Evol.">
        <title>Distinctive Genome Reduction Rates Revealed by Genomic Analyses of Two Coxiella-Like Endosymbionts in Ticks.</title>
        <authorList>
            <person name="Gottlieb Y."/>
            <person name="Lalzar I."/>
            <person name="Klasson L."/>
        </authorList>
    </citation>
    <scope>NUCLEOTIDE SEQUENCE [LARGE SCALE GENOMIC DNA]</scope>
    <source>
        <strain evidence="15 16">CRt</strain>
    </source>
</reference>
<dbReference type="Proteomes" id="UP000063965">
    <property type="component" value="Chromosome"/>
</dbReference>